<dbReference type="InterPro" id="IPR006423">
    <property type="entry name" value="Lipo_e_P4"/>
</dbReference>
<gene>
    <name evidence="3" type="ORF">KHA90_15535</name>
</gene>
<name>A0ABS5PFG6_9FLAO</name>
<proteinExistence type="predicted"/>
<dbReference type="NCBIfam" id="TIGR01533">
    <property type="entry name" value="lipo_e_P4"/>
    <property type="match status" value="1"/>
</dbReference>
<dbReference type="InterPro" id="IPR036412">
    <property type="entry name" value="HAD-like_sf"/>
</dbReference>
<evidence type="ECO:0000256" key="1">
    <source>
        <dbReference type="ARBA" id="ARBA00022729"/>
    </source>
</evidence>
<keyword evidence="1 2" id="KW-0732">Signal</keyword>
<evidence type="ECO:0000313" key="4">
    <source>
        <dbReference type="Proteomes" id="UP000722625"/>
    </source>
</evidence>
<dbReference type="InterPro" id="IPR005519">
    <property type="entry name" value="Acid_phosphat_B-like"/>
</dbReference>
<accession>A0ABS5PFG6</accession>
<dbReference type="Gene3D" id="3.40.50.1000">
    <property type="entry name" value="HAD superfamily/HAD-like"/>
    <property type="match status" value="1"/>
</dbReference>
<dbReference type="SFLD" id="SFLDG01125">
    <property type="entry name" value="C1.1:_Acid_Phosphatase_Like"/>
    <property type="match status" value="1"/>
</dbReference>
<dbReference type="PIRSF" id="PIRSF019271">
    <property type="entry name" value="Acid_Ptase_C"/>
    <property type="match status" value="1"/>
</dbReference>
<comment type="caution">
    <text evidence="3">The sequence shown here is derived from an EMBL/GenBank/DDBJ whole genome shotgun (WGS) entry which is preliminary data.</text>
</comment>
<organism evidence="3 4">
    <name type="scientific">Flavobacterium psychroterrae</name>
    <dbReference type="NCBI Taxonomy" id="2133767"/>
    <lineage>
        <taxon>Bacteria</taxon>
        <taxon>Pseudomonadati</taxon>
        <taxon>Bacteroidota</taxon>
        <taxon>Flavobacteriia</taxon>
        <taxon>Flavobacteriales</taxon>
        <taxon>Flavobacteriaceae</taxon>
        <taxon>Flavobacterium</taxon>
    </lineage>
</organism>
<dbReference type="Proteomes" id="UP000722625">
    <property type="component" value="Unassembled WGS sequence"/>
</dbReference>
<protein>
    <submittedName>
        <fullName evidence="3">5'-nucleotidase, lipoprotein e(P4) family</fullName>
    </submittedName>
</protein>
<reference evidence="3 4" key="1">
    <citation type="journal article" date="2018" name="Int. J. Syst. Evol. Microbiol.">
        <title>Flavobacterium chryseum sp. nov. and Flavobacterium psychroterrae sp. nov., novel environmental bacteria isolated from Antarctica.</title>
        <authorList>
            <person name="Kralova S."/>
            <person name="Svec P."/>
            <person name="Busse H.J."/>
            <person name="Stankova E."/>
            <person name="Vaczi P."/>
            <person name="Sedlacek I."/>
        </authorList>
    </citation>
    <scope>NUCLEOTIDE SEQUENCE [LARGE SCALE GENOMIC DNA]</scope>
    <source>
        <strain evidence="3 4">CCM 8827</strain>
    </source>
</reference>
<dbReference type="PANTHER" id="PTHR31284">
    <property type="entry name" value="ACID PHOSPHATASE-LIKE PROTEIN"/>
    <property type="match status" value="1"/>
</dbReference>
<dbReference type="SFLD" id="SFLDS00003">
    <property type="entry name" value="Haloacid_Dehalogenase"/>
    <property type="match status" value="1"/>
</dbReference>
<keyword evidence="3" id="KW-0449">Lipoprotein</keyword>
<dbReference type="SUPFAM" id="SSF56784">
    <property type="entry name" value="HAD-like"/>
    <property type="match status" value="1"/>
</dbReference>
<sequence length="269" mass="30848">MKTKFKIYSTAVLFMLFLFNSKEIIAQESTIYNKESQVTIFPVLWQQTSAEYRALCYQAFNFATLRLNEIPKKEIKKGNLAIITDLDETILDNSYVGAQLIKENKQMTDAEWNRWTAASKSTAVPGALAFLQEASKKGITIFYVSNRDTASVKSTLIDLKNLGLPNADAQHCLFKSNTSSKEVRRLTIAKEYNIVMLLGDNLNDFKDTFEKKTIANRFLATDAEQELWGKKFIVLPNATYGEWVSALYNYEHKTDDEKEKIRRELLKGY</sequence>
<evidence type="ECO:0000256" key="2">
    <source>
        <dbReference type="SAM" id="SignalP"/>
    </source>
</evidence>
<keyword evidence="4" id="KW-1185">Reference proteome</keyword>
<feature type="chain" id="PRO_5045285105" evidence="2">
    <location>
        <begin position="27"/>
        <end position="269"/>
    </location>
</feature>
<dbReference type="Pfam" id="PF03767">
    <property type="entry name" value="Acid_phosphat_B"/>
    <property type="match status" value="1"/>
</dbReference>
<dbReference type="EMBL" id="JAGYVZ010000014">
    <property type="protein sequence ID" value="MBS7232431.1"/>
    <property type="molecule type" value="Genomic_DNA"/>
</dbReference>
<evidence type="ECO:0000313" key="3">
    <source>
        <dbReference type="EMBL" id="MBS7232431.1"/>
    </source>
</evidence>
<dbReference type="InterPro" id="IPR023214">
    <property type="entry name" value="HAD_sf"/>
</dbReference>
<feature type="signal peptide" evidence="2">
    <location>
        <begin position="1"/>
        <end position="26"/>
    </location>
</feature>
<dbReference type="RefSeq" id="WP_213302294.1">
    <property type="nucleotide sequence ID" value="NZ_JAGYVZ010000014.1"/>
</dbReference>
<dbReference type="PANTHER" id="PTHR31284:SF10">
    <property type="entry name" value="ACID PHOSPHATASE-LIKE PROTEIN"/>
    <property type="match status" value="1"/>
</dbReference>